<name>A0A127PPJ9_9BURK</name>
<dbReference type="PATRIC" id="fig|279058.17.peg.1987"/>
<sequence>MEEGIHERPGLRLQGHCMYCMLNADHHYSLLRTTDTTALRL</sequence>
<proteinExistence type="predicted"/>
<dbReference type="Proteomes" id="UP000071778">
    <property type="component" value="Chromosome"/>
</dbReference>
<dbReference type="AlphaFoldDB" id="A0A127PPJ9"/>
<organism evidence="1 2">
    <name type="scientific">Collimonas arenae</name>
    <dbReference type="NCBI Taxonomy" id="279058"/>
    <lineage>
        <taxon>Bacteria</taxon>
        <taxon>Pseudomonadati</taxon>
        <taxon>Pseudomonadota</taxon>
        <taxon>Betaproteobacteria</taxon>
        <taxon>Burkholderiales</taxon>
        <taxon>Oxalobacteraceae</taxon>
        <taxon>Collimonas</taxon>
    </lineage>
</organism>
<protein>
    <submittedName>
        <fullName evidence="1">Uncharacterized protein</fullName>
    </submittedName>
</protein>
<evidence type="ECO:0000313" key="2">
    <source>
        <dbReference type="Proteomes" id="UP000071778"/>
    </source>
</evidence>
<accession>A0A127PPJ9</accession>
<reference evidence="1 2" key="1">
    <citation type="submission" date="2015-11" db="EMBL/GenBank/DDBJ databases">
        <title>Exploring the genomic traits of fungus-feeding bacterial genus Collimonas.</title>
        <authorList>
            <person name="Song C."/>
            <person name="Schmidt R."/>
            <person name="de Jager V."/>
            <person name="Krzyzanowska D."/>
            <person name="Jongedijk E."/>
            <person name="Cankar K."/>
            <person name="Beekwilder J."/>
            <person name="van Veen A."/>
            <person name="de Boer W."/>
            <person name="van Veen J.A."/>
            <person name="Garbeva P."/>
        </authorList>
    </citation>
    <scope>NUCLEOTIDE SEQUENCE [LARGE SCALE GENOMIC DNA]</scope>
    <source>
        <strain evidence="1 2">Ter282</strain>
    </source>
</reference>
<keyword evidence="2" id="KW-1185">Reference proteome</keyword>
<dbReference type="EMBL" id="CP013235">
    <property type="protein sequence ID" value="AMP09629.1"/>
    <property type="molecule type" value="Genomic_DNA"/>
</dbReference>
<gene>
    <name evidence="1" type="ORF">CAter282_1856</name>
</gene>
<evidence type="ECO:0000313" key="1">
    <source>
        <dbReference type="EMBL" id="AMP09629.1"/>
    </source>
</evidence>